<gene>
    <name evidence="1" type="ORF">A4U43_C05F26260</name>
</gene>
<dbReference type="PANTHER" id="PTHR33265">
    <property type="entry name" value="AVR9/CF-9 RAPIDLY ELICITED PROTEIN-RELATED"/>
    <property type="match status" value="1"/>
</dbReference>
<name>A0A5P1EW69_ASPOF</name>
<accession>A0A5P1EW69</accession>
<dbReference type="EMBL" id="CM007385">
    <property type="protein sequence ID" value="ONK69743.1"/>
    <property type="molecule type" value="Genomic_DNA"/>
</dbReference>
<protein>
    <submittedName>
        <fullName evidence="1">Uncharacterized protein</fullName>
    </submittedName>
</protein>
<dbReference type="AlphaFoldDB" id="A0A5P1EW69"/>
<dbReference type="PANTHER" id="PTHR33265:SF26">
    <property type="entry name" value="OS06G0554600 PROTEIN"/>
    <property type="match status" value="1"/>
</dbReference>
<evidence type="ECO:0000313" key="2">
    <source>
        <dbReference type="Proteomes" id="UP000243459"/>
    </source>
</evidence>
<reference evidence="2" key="1">
    <citation type="journal article" date="2017" name="Nat. Commun.">
        <title>The asparagus genome sheds light on the origin and evolution of a young Y chromosome.</title>
        <authorList>
            <person name="Harkess A."/>
            <person name="Zhou J."/>
            <person name="Xu C."/>
            <person name="Bowers J.E."/>
            <person name="Van der Hulst R."/>
            <person name="Ayyampalayam S."/>
            <person name="Mercati F."/>
            <person name="Riccardi P."/>
            <person name="McKain M.R."/>
            <person name="Kakrana A."/>
            <person name="Tang H."/>
            <person name="Ray J."/>
            <person name="Groenendijk J."/>
            <person name="Arikit S."/>
            <person name="Mathioni S.M."/>
            <person name="Nakano M."/>
            <person name="Shan H."/>
            <person name="Telgmann-Rauber A."/>
            <person name="Kanno A."/>
            <person name="Yue Z."/>
            <person name="Chen H."/>
            <person name="Li W."/>
            <person name="Chen Y."/>
            <person name="Xu X."/>
            <person name="Zhang Y."/>
            <person name="Luo S."/>
            <person name="Chen H."/>
            <person name="Gao J."/>
            <person name="Mao Z."/>
            <person name="Pires J.C."/>
            <person name="Luo M."/>
            <person name="Kudrna D."/>
            <person name="Wing R.A."/>
            <person name="Meyers B.C."/>
            <person name="Yi K."/>
            <person name="Kong H."/>
            <person name="Lavrijsen P."/>
            <person name="Sunseri F."/>
            <person name="Falavigna A."/>
            <person name="Ye Y."/>
            <person name="Leebens-Mack J.H."/>
            <person name="Chen G."/>
        </authorList>
    </citation>
    <scope>NUCLEOTIDE SEQUENCE [LARGE SCALE GENOMIC DNA]</scope>
    <source>
        <strain evidence="2">cv. DH0086</strain>
    </source>
</reference>
<dbReference type="Pfam" id="PF05553">
    <property type="entry name" value="DUF761"/>
    <property type="match status" value="1"/>
</dbReference>
<dbReference type="InterPro" id="IPR008480">
    <property type="entry name" value="DUF761_pln"/>
</dbReference>
<proteinExistence type="predicted"/>
<dbReference type="Gramene" id="ONK69743">
    <property type="protein sequence ID" value="ONK69743"/>
    <property type="gene ID" value="A4U43_C05F26260"/>
</dbReference>
<keyword evidence="2" id="KW-1185">Reference proteome</keyword>
<sequence>MDPTVAYYSPREVEFSCSNTPMVNRSKRKRRRGNLGISLSSTSMEMLEAEDSPVEAWRYLRSSPVAVREVRITDSPFPMMEEGGREIDGDAEEFIRRFYEQLSEIELRDIDHSLMVAMGYINSEIGYL</sequence>
<organism evidence="1 2">
    <name type="scientific">Asparagus officinalis</name>
    <name type="common">Garden asparagus</name>
    <dbReference type="NCBI Taxonomy" id="4686"/>
    <lineage>
        <taxon>Eukaryota</taxon>
        <taxon>Viridiplantae</taxon>
        <taxon>Streptophyta</taxon>
        <taxon>Embryophyta</taxon>
        <taxon>Tracheophyta</taxon>
        <taxon>Spermatophyta</taxon>
        <taxon>Magnoliopsida</taxon>
        <taxon>Liliopsida</taxon>
        <taxon>Asparagales</taxon>
        <taxon>Asparagaceae</taxon>
        <taxon>Asparagoideae</taxon>
        <taxon>Asparagus</taxon>
    </lineage>
</organism>
<dbReference type="Proteomes" id="UP000243459">
    <property type="component" value="Chromosome 5"/>
</dbReference>
<evidence type="ECO:0000313" key="1">
    <source>
        <dbReference type="EMBL" id="ONK69743.1"/>
    </source>
</evidence>